<accession>A0A9W7B8L8</accession>
<evidence type="ECO:0000256" key="4">
    <source>
        <dbReference type="ARBA" id="ARBA00022679"/>
    </source>
</evidence>
<keyword evidence="7" id="KW-0275">Fatty acid biosynthesis</keyword>
<dbReference type="AlphaFoldDB" id="A0A9W7B8L8"/>
<keyword evidence="8" id="KW-0732">Signal</keyword>
<keyword evidence="12" id="KW-1185">Reference proteome</keyword>
<protein>
    <submittedName>
        <fullName evidence="11">Uncharacterized protein</fullName>
    </submittedName>
</protein>
<evidence type="ECO:0000313" key="12">
    <source>
        <dbReference type="Proteomes" id="UP001165085"/>
    </source>
</evidence>
<sequence>MIMHSRLIVIMILTVTATAYTIIPSTSPRIPTRTQPTSTITRQGKVGGIASGKASSTALFDKLGVQAGASPNIQLLGTGSCAPKTYISNSDLESVVETSDEWILTRTGIGGRRVLLDGDDETLVTLGVGSGRKALEMSGVEGEDIDMVINCCSSPDDLFGDATTISAELGCHNAVAFDLTAACSGFLFGVVTATNFMSSPHTSARPVKNVLVIGSDALSRWVDWEDRNSCILFGDGSGAMVMSSDPKYVGEQSEENTGILGYSMHSDGRGHNELKCETDSKPVPIATPGDGLKLSKGGYKDITMNGKKVYAFATREVPKVLDEAMEASGITTDDVDHLLLHQANIRIMETVAKRLGVPMDKVVTNLKKYGNTSAGSIPIALDEAVREGLIKRGDVIATAGFGAGLSWGGAILKWHGPNSK</sequence>
<evidence type="ECO:0000256" key="1">
    <source>
        <dbReference type="ARBA" id="ARBA00005189"/>
    </source>
</evidence>
<keyword evidence="4" id="KW-0808">Transferase</keyword>
<proteinExistence type="inferred from homology"/>
<evidence type="ECO:0000259" key="9">
    <source>
        <dbReference type="Pfam" id="PF08541"/>
    </source>
</evidence>
<feature type="signal peptide" evidence="8">
    <location>
        <begin position="1"/>
        <end position="19"/>
    </location>
</feature>
<evidence type="ECO:0000256" key="6">
    <source>
        <dbReference type="ARBA" id="ARBA00023098"/>
    </source>
</evidence>
<dbReference type="InterPro" id="IPR004655">
    <property type="entry name" value="FabH"/>
</dbReference>
<reference evidence="12" key="1">
    <citation type="journal article" date="2023" name="Commun. Biol.">
        <title>Genome analysis of Parmales, the sister group of diatoms, reveals the evolutionary specialization of diatoms from phago-mixotrophs to photoautotrophs.</title>
        <authorList>
            <person name="Ban H."/>
            <person name="Sato S."/>
            <person name="Yoshikawa S."/>
            <person name="Yamada K."/>
            <person name="Nakamura Y."/>
            <person name="Ichinomiya M."/>
            <person name="Sato N."/>
            <person name="Blanc-Mathieu R."/>
            <person name="Endo H."/>
            <person name="Kuwata A."/>
            <person name="Ogata H."/>
        </authorList>
    </citation>
    <scope>NUCLEOTIDE SEQUENCE [LARGE SCALE GENOMIC DNA]</scope>
    <source>
        <strain evidence="12">NIES 3701</strain>
    </source>
</reference>
<dbReference type="Pfam" id="PF08545">
    <property type="entry name" value="ACP_syn_III"/>
    <property type="match status" value="1"/>
</dbReference>
<keyword evidence="3" id="KW-0444">Lipid biosynthesis</keyword>
<evidence type="ECO:0000313" key="11">
    <source>
        <dbReference type="EMBL" id="GMH81580.1"/>
    </source>
</evidence>
<dbReference type="Proteomes" id="UP001165085">
    <property type="component" value="Unassembled WGS sequence"/>
</dbReference>
<dbReference type="EMBL" id="BRXY01000259">
    <property type="protein sequence ID" value="GMH81580.1"/>
    <property type="molecule type" value="Genomic_DNA"/>
</dbReference>
<evidence type="ECO:0000256" key="3">
    <source>
        <dbReference type="ARBA" id="ARBA00022516"/>
    </source>
</evidence>
<gene>
    <name evidence="11" type="ORF">TrST_g8904</name>
</gene>
<dbReference type="GO" id="GO:0006633">
    <property type="term" value="P:fatty acid biosynthetic process"/>
    <property type="evidence" value="ECO:0007669"/>
    <property type="project" value="UniProtKB-KW"/>
</dbReference>
<dbReference type="Pfam" id="PF08541">
    <property type="entry name" value="ACP_syn_III_C"/>
    <property type="match status" value="1"/>
</dbReference>
<evidence type="ECO:0000256" key="7">
    <source>
        <dbReference type="ARBA" id="ARBA00023160"/>
    </source>
</evidence>
<organism evidence="11 12">
    <name type="scientific">Triparma strigata</name>
    <dbReference type="NCBI Taxonomy" id="1606541"/>
    <lineage>
        <taxon>Eukaryota</taxon>
        <taxon>Sar</taxon>
        <taxon>Stramenopiles</taxon>
        <taxon>Ochrophyta</taxon>
        <taxon>Bolidophyceae</taxon>
        <taxon>Parmales</taxon>
        <taxon>Triparmaceae</taxon>
        <taxon>Triparma</taxon>
    </lineage>
</organism>
<feature type="chain" id="PRO_5040997916" evidence="8">
    <location>
        <begin position="20"/>
        <end position="420"/>
    </location>
</feature>
<dbReference type="PANTHER" id="PTHR43091">
    <property type="entry name" value="3-OXOACYL-[ACYL-CARRIER-PROTEIN] SYNTHASE"/>
    <property type="match status" value="1"/>
</dbReference>
<dbReference type="NCBIfam" id="NF006829">
    <property type="entry name" value="PRK09352.1"/>
    <property type="match status" value="1"/>
</dbReference>
<dbReference type="Gene3D" id="3.40.47.10">
    <property type="match status" value="1"/>
</dbReference>
<comment type="caution">
    <text evidence="11">The sequence shown here is derived from an EMBL/GenBank/DDBJ whole genome shotgun (WGS) entry which is preliminary data.</text>
</comment>
<dbReference type="InterPro" id="IPR013747">
    <property type="entry name" value="ACP_syn_III_C"/>
</dbReference>
<comment type="similarity">
    <text evidence="2">Belongs to the thiolase-like superfamily. FabH family.</text>
</comment>
<name>A0A9W7B8L8_9STRA</name>
<evidence type="ECO:0000256" key="8">
    <source>
        <dbReference type="SAM" id="SignalP"/>
    </source>
</evidence>
<dbReference type="InterPro" id="IPR013751">
    <property type="entry name" value="ACP_syn_III_N"/>
</dbReference>
<dbReference type="OrthoDB" id="428487at2759"/>
<evidence type="ECO:0000256" key="2">
    <source>
        <dbReference type="ARBA" id="ARBA00008642"/>
    </source>
</evidence>
<keyword evidence="6" id="KW-0443">Lipid metabolism</keyword>
<dbReference type="CDD" id="cd00830">
    <property type="entry name" value="KAS_III"/>
    <property type="match status" value="1"/>
</dbReference>
<dbReference type="InterPro" id="IPR016039">
    <property type="entry name" value="Thiolase-like"/>
</dbReference>
<dbReference type="HAMAP" id="MF_01815">
    <property type="entry name" value="FabH"/>
    <property type="match status" value="1"/>
</dbReference>
<dbReference type="PANTHER" id="PTHR43091:SF1">
    <property type="entry name" value="BETA-KETOACYL-[ACYL-CARRIER-PROTEIN] SYNTHASE III, CHLOROPLASTIC"/>
    <property type="match status" value="1"/>
</dbReference>
<evidence type="ECO:0000256" key="5">
    <source>
        <dbReference type="ARBA" id="ARBA00022832"/>
    </source>
</evidence>
<feature type="domain" description="Beta-ketoacyl-[acyl-carrier-protein] synthase III N-terminal" evidence="10">
    <location>
        <begin position="177"/>
        <end position="268"/>
    </location>
</feature>
<comment type="pathway">
    <text evidence="1">Lipid metabolism.</text>
</comment>
<feature type="domain" description="Beta-ketoacyl-[acyl-carrier-protein] synthase III C-terminal" evidence="9">
    <location>
        <begin position="325"/>
        <end position="414"/>
    </location>
</feature>
<evidence type="ECO:0000259" key="10">
    <source>
        <dbReference type="Pfam" id="PF08545"/>
    </source>
</evidence>
<dbReference type="GO" id="GO:0004315">
    <property type="term" value="F:3-oxoacyl-[acyl-carrier-protein] synthase activity"/>
    <property type="evidence" value="ECO:0007669"/>
    <property type="project" value="InterPro"/>
</dbReference>
<dbReference type="SUPFAM" id="SSF53901">
    <property type="entry name" value="Thiolase-like"/>
    <property type="match status" value="1"/>
</dbReference>
<dbReference type="NCBIfam" id="TIGR00747">
    <property type="entry name" value="fabH"/>
    <property type="match status" value="1"/>
</dbReference>
<keyword evidence="5" id="KW-0276">Fatty acid metabolism</keyword>